<name>A0A0F8ZCF2_9ZZZZ</name>
<protein>
    <recommendedName>
        <fullName evidence="2">HTH marR-type domain-containing protein</fullName>
    </recommendedName>
</protein>
<sequence length="92" mass="10346">EKTLQALRCLADGPLTPTQFAEKMWPHSPGWLRIVKSGNNSVVRGRGMPKAGGSYLGKLRKRGLVTEHYAPTDRKRLVTRYRLTLTGEEALR</sequence>
<evidence type="ECO:0008006" key="2">
    <source>
        <dbReference type="Google" id="ProtNLM"/>
    </source>
</evidence>
<feature type="non-terminal residue" evidence="1">
    <location>
        <position position="1"/>
    </location>
</feature>
<comment type="caution">
    <text evidence="1">The sequence shown here is derived from an EMBL/GenBank/DDBJ whole genome shotgun (WGS) entry which is preliminary data.</text>
</comment>
<evidence type="ECO:0000313" key="1">
    <source>
        <dbReference type="EMBL" id="KKK91462.1"/>
    </source>
</evidence>
<dbReference type="AlphaFoldDB" id="A0A0F8ZCF2"/>
<accession>A0A0F8ZCF2</accession>
<dbReference type="EMBL" id="LAZR01048641">
    <property type="protein sequence ID" value="KKK91462.1"/>
    <property type="molecule type" value="Genomic_DNA"/>
</dbReference>
<gene>
    <name evidence="1" type="ORF">LCGC14_2712770</name>
</gene>
<proteinExistence type="predicted"/>
<reference evidence="1" key="1">
    <citation type="journal article" date="2015" name="Nature">
        <title>Complex archaea that bridge the gap between prokaryotes and eukaryotes.</title>
        <authorList>
            <person name="Spang A."/>
            <person name="Saw J.H."/>
            <person name="Jorgensen S.L."/>
            <person name="Zaremba-Niedzwiedzka K."/>
            <person name="Martijn J."/>
            <person name="Lind A.E."/>
            <person name="van Eijk R."/>
            <person name="Schleper C."/>
            <person name="Guy L."/>
            <person name="Ettema T.J."/>
        </authorList>
    </citation>
    <scope>NUCLEOTIDE SEQUENCE</scope>
</reference>
<organism evidence="1">
    <name type="scientific">marine sediment metagenome</name>
    <dbReference type="NCBI Taxonomy" id="412755"/>
    <lineage>
        <taxon>unclassified sequences</taxon>
        <taxon>metagenomes</taxon>
        <taxon>ecological metagenomes</taxon>
    </lineage>
</organism>